<accession>A0A9W7XAK4</accession>
<evidence type="ECO:0000256" key="1">
    <source>
        <dbReference type="SAM" id="MobiDB-lite"/>
    </source>
</evidence>
<evidence type="ECO:0000259" key="3">
    <source>
        <dbReference type="Pfam" id="PF05699"/>
    </source>
</evidence>
<feature type="region of interest" description="Disordered" evidence="1">
    <location>
        <begin position="113"/>
        <end position="150"/>
    </location>
</feature>
<feature type="region of interest" description="Disordered" evidence="1">
    <location>
        <begin position="703"/>
        <end position="731"/>
    </location>
</feature>
<feature type="domain" description="HAT C-terminal dimerisation" evidence="3">
    <location>
        <begin position="593"/>
        <end position="661"/>
    </location>
</feature>
<feature type="compositionally biased region" description="Basic and acidic residues" evidence="1">
    <location>
        <begin position="823"/>
        <end position="833"/>
    </location>
</feature>
<dbReference type="OrthoDB" id="671944at2759"/>
<dbReference type="Pfam" id="PF04937">
    <property type="entry name" value="DUF659"/>
    <property type="match status" value="1"/>
</dbReference>
<evidence type="ECO:0000259" key="2">
    <source>
        <dbReference type="Pfam" id="PF04937"/>
    </source>
</evidence>
<protein>
    <recommendedName>
        <fullName evidence="6">DUF659 domain-containing protein</fullName>
    </recommendedName>
</protein>
<dbReference type="SUPFAM" id="SSF53098">
    <property type="entry name" value="Ribonuclease H-like"/>
    <property type="match status" value="1"/>
</dbReference>
<dbReference type="InterPro" id="IPR007021">
    <property type="entry name" value="DUF659"/>
</dbReference>
<dbReference type="InterPro" id="IPR012337">
    <property type="entry name" value="RNaseH-like_sf"/>
</dbReference>
<feature type="region of interest" description="Disordered" evidence="1">
    <location>
        <begin position="918"/>
        <end position="944"/>
    </location>
</feature>
<evidence type="ECO:0008006" key="6">
    <source>
        <dbReference type="Google" id="ProtNLM"/>
    </source>
</evidence>
<dbReference type="InterPro" id="IPR008906">
    <property type="entry name" value="HATC_C_dom"/>
</dbReference>
<organism evidence="4 5">
    <name type="scientific">Paspalum vaginatum</name>
    <name type="common">seashore paspalum</name>
    <dbReference type="NCBI Taxonomy" id="158149"/>
    <lineage>
        <taxon>Eukaryota</taxon>
        <taxon>Viridiplantae</taxon>
        <taxon>Streptophyta</taxon>
        <taxon>Embryophyta</taxon>
        <taxon>Tracheophyta</taxon>
        <taxon>Spermatophyta</taxon>
        <taxon>Magnoliopsida</taxon>
        <taxon>Liliopsida</taxon>
        <taxon>Poales</taxon>
        <taxon>Poaceae</taxon>
        <taxon>PACMAD clade</taxon>
        <taxon>Panicoideae</taxon>
        <taxon>Andropogonodae</taxon>
        <taxon>Paspaleae</taxon>
        <taxon>Paspalinae</taxon>
        <taxon>Paspalum</taxon>
    </lineage>
</organism>
<dbReference type="EMBL" id="MU629831">
    <property type="protein sequence ID" value="KAJ1255037.1"/>
    <property type="molecule type" value="Genomic_DNA"/>
</dbReference>
<dbReference type="GO" id="GO:0046983">
    <property type="term" value="F:protein dimerization activity"/>
    <property type="evidence" value="ECO:0007669"/>
    <property type="project" value="InterPro"/>
</dbReference>
<dbReference type="PANTHER" id="PTHR32166">
    <property type="entry name" value="OSJNBA0013A04.12 PROTEIN"/>
    <property type="match status" value="1"/>
</dbReference>
<keyword evidence="5" id="KW-1185">Reference proteome</keyword>
<reference evidence="4 5" key="1">
    <citation type="submission" date="2022-10" db="EMBL/GenBank/DDBJ databases">
        <title>WGS assembly of Paspalum vaginatum 540-79.</title>
        <authorList>
            <person name="Sun G."/>
            <person name="Wase N."/>
            <person name="Shu S."/>
            <person name="Jenkins J."/>
            <person name="Zhou B."/>
            <person name="Torres-Rodriguez J."/>
            <person name="Chen C."/>
            <person name="Sandor L."/>
            <person name="Plott C."/>
            <person name="Yoshinga Y."/>
            <person name="Daum C."/>
            <person name="Qi P."/>
            <person name="Barry K."/>
            <person name="Lipzen A."/>
            <person name="Berry L."/>
            <person name="Pedersen C."/>
            <person name="Gottilla T."/>
            <person name="Foltz A."/>
            <person name="Yu H."/>
            <person name="O'Malley R."/>
            <person name="Zhang C."/>
            <person name="Devos K."/>
            <person name="Sigmon B."/>
            <person name="Yu B."/>
            <person name="Obata T."/>
            <person name="Schmutz J."/>
            <person name="Schnable J."/>
        </authorList>
    </citation>
    <scope>NUCLEOTIDE SEQUENCE [LARGE SCALE GENOMIC DNA]</scope>
    <source>
        <strain evidence="5">cv. 540-79</strain>
    </source>
</reference>
<proteinExistence type="predicted"/>
<feature type="region of interest" description="Disordered" evidence="1">
    <location>
        <begin position="752"/>
        <end position="878"/>
    </location>
</feature>
<feature type="compositionally biased region" description="Pro residues" evidence="1">
    <location>
        <begin position="924"/>
        <end position="936"/>
    </location>
</feature>
<dbReference type="Pfam" id="PF05699">
    <property type="entry name" value="Dimer_Tnp_hAT"/>
    <property type="match status" value="1"/>
</dbReference>
<comment type="caution">
    <text evidence="4">The sequence shown here is derived from an EMBL/GenBank/DDBJ whole genome shotgun (WGS) entry which is preliminary data.</text>
</comment>
<evidence type="ECO:0000313" key="5">
    <source>
        <dbReference type="Proteomes" id="UP001164776"/>
    </source>
</evidence>
<dbReference type="PANTHER" id="PTHR32166:SF123">
    <property type="entry name" value="BED-TYPE DOMAIN-CONTAINING PROTEIN"/>
    <property type="match status" value="1"/>
</dbReference>
<name>A0A9W7XAK4_9POAL</name>
<dbReference type="Proteomes" id="UP001164776">
    <property type="component" value="Unassembled WGS sequence"/>
</dbReference>
<gene>
    <name evidence="4" type="ORF">BS78_K296400</name>
</gene>
<feature type="domain" description="DUF659" evidence="2">
    <location>
        <begin position="222"/>
        <end position="373"/>
    </location>
</feature>
<feature type="compositionally biased region" description="Gly residues" evidence="1">
    <location>
        <begin position="118"/>
        <end position="146"/>
    </location>
</feature>
<evidence type="ECO:0000313" key="4">
    <source>
        <dbReference type="EMBL" id="KAJ1255037.1"/>
    </source>
</evidence>
<dbReference type="AlphaFoldDB" id="A0A9W7XAK4"/>
<sequence>MVDPVWEHGQKYKGGFVCKYCREQKSGGGATRDCPSVPPEVKSFFIQQLDNNKAKAAARAREKLLRDAAARAQRVGLDQEEVVGQGHYDDDAELHAALRASRQEYDFIHRAGPHYERGGGSGSGSRAGGSGVRGSGVRGNGVGGSGLPPPAMFTRSQSQLPERVRDYHLGLSSAPRQQRIDTGPWTVKGKSSRELLGRAWAKACHAVGIPGRKQQGVGIKIPTGREIDGKYLDENVKEIEKEIEKWKKEWDECGVTLMCDSWTGPMRNSVINFLVYSGGTMYFLKSIDATDKIQDHQYLLKEIRALVIKVGYHDVVQLVTDNGSNYKKACEILIDEFPHIAWQPCLAHTINLMLKDIGKWPEHDCCIRSAQRICSWLYNSNNLHSMMREAIGGELVKWNATRFGTNYMFLESMLKKKDQFMGWMVSREYRNSRYFGTSMGRYAFECMTNLEWWNNVEWVINDVEPLYMLLRFADSDKTPNLGEVVMEYENMRQTYHSKFGTTDLARFERIMQVIDERMTTVMSANYMSTACALNPYVHYTLGISQNVMRLICKGLEKMLETDAAACALQEYESFRMKVGEFSTDIARRMAMDRKTLPAAWWATFGGDTPVLQRVARRLLSQCASSSGCERNWSTFAYIHTKLHNRLSHKQLAKLVFVNYNLRLRLERASKVEHPYDFDPVTGFMDLSLYRHASAIEDWMKQSRSNADPTFDEDSEFSDTPLPSQMFTDIGRAHGDDEDVEAWAEKTVGDTHLGKRKTKIAPEQRKGKRTRADDEEELGSEDTTPKPSGGDGGGHGDSDGDSSSSDDGGDNDGGRTILFTGEDDFTHATQDTDHGAPSSQRQTRSARGRDSSSSASSVQWPPPGTVNPYSTSPPEGGFLWPPPGTANMVLPQSLPALPYLDYHGYLPHEAPHLQYQEPTTMYGFPFPPPAEPYPYEGPPGETYEE</sequence>